<evidence type="ECO:0000313" key="3">
    <source>
        <dbReference type="Proteomes" id="UP001500975"/>
    </source>
</evidence>
<evidence type="ECO:0000313" key="2">
    <source>
        <dbReference type="EMBL" id="GAA4347905.1"/>
    </source>
</evidence>
<keyword evidence="3" id="KW-1185">Reference proteome</keyword>
<gene>
    <name evidence="2" type="ORF">GCM10023165_33130</name>
</gene>
<accession>A0ABP8HYZ0</accession>
<dbReference type="Proteomes" id="UP001500975">
    <property type="component" value="Unassembled WGS sequence"/>
</dbReference>
<name>A0ABP8HYZ0_9BURK</name>
<feature type="region of interest" description="Disordered" evidence="1">
    <location>
        <begin position="522"/>
        <end position="560"/>
    </location>
</feature>
<comment type="caution">
    <text evidence="2">The sequence shown here is derived from an EMBL/GenBank/DDBJ whole genome shotgun (WGS) entry which is preliminary data.</text>
</comment>
<sequence>MSHGLVLVQVNPELPDVEAQAQQGAVWALRLAAPQERDSILRAVEADLNSDINYDAMLAALQLSKPQMAVLRAEYMARPLRALALEQPPRCQDPQAVVMAFWREVADHSRYLSIDDVWSLATAAAIEISRRIPGGLAQADLNAQAERLHNVCMAELRLGSLTRETDPWLSRPPGPLEAYLLAALQGEEWLSNAALPALLMAPARWLQDCLEQARTGEGRSSQQKVELGNTLKNAFEQLLNQSFTLGEDGPQELYEAFQHEVCAALDHLGFAHAHPVGTPDAELLQSIGFVAGQHDSDVNRLSPEQMAVLRDGFRASPLRRLICDNTTPPSFQDASIDALVGEVLGYRDYLSSREVGALIQSAAAEIVRRAPATTESLVREELFRRVANAGNHNVRRWAPERWDGNRTPGFVEAQVVAQIRSSMALERHAVPLMLAASARCLDELLAMRTDSPEERQFLATAIQDAFERLLGQSFALGANAPQDLYGTFAPVVSAGLRWLGHGSRPPVNTPTLEKLKDIGFIARQPGDSKGRPRPQRTDPVPFTADAASSSKKRSVSEMEGGAAPGLHLCPIEHSRGQTLSRAVQAATNARARLSRWRELQQDLLCLQHAYRNGWHQFLWLRYQEAQAVPFNMPAEPVDRGMELLHVAAHAAPDGHRMKVVRWTRAQLIALMPLLVKCLDLAIVYNGDTMVEYGDQERLGHFTSLILVENEDGTRVHYELDSLPADDASGIRWVQDLSEFFGRLPGGVWMAVRGNPDHPLSKYVNALSIEPFRRLCEAFGFILGRQPIMELLADDSAEGREPRLFDKAFAKEYGVANGFPNAEAYAHVVPYADGRSQAIVQWLDTLGGKEAILWTGTDPLVMAVTRANDGTWLAHVVDEAKRAVHRPLLEVLQEQQGRLRAFPPDRWPEIGGLVEALILQPLGAAESSQARPARSAVQPGRPVRSVENVPGAAPTSEAIRESEQLLMTALKTNRFGKDSSLMNAAVREVKHLGFEEAVAGLRQRLGANAFRGLITKAGDLKDTDKPQSEHLATLYVLYGSYPNKNPQALLSLLPKGLPACFFRYAGQIKARVAGWPDEFGDQVLAKLQLA</sequence>
<protein>
    <recommendedName>
        <fullName evidence="4">DUF4132 domain-containing protein</fullName>
    </recommendedName>
</protein>
<evidence type="ECO:0008006" key="4">
    <source>
        <dbReference type="Google" id="ProtNLM"/>
    </source>
</evidence>
<feature type="region of interest" description="Disordered" evidence="1">
    <location>
        <begin position="928"/>
        <end position="956"/>
    </location>
</feature>
<reference evidence="3" key="1">
    <citation type="journal article" date="2019" name="Int. J. Syst. Evol. Microbiol.">
        <title>The Global Catalogue of Microorganisms (GCM) 10K type strain sequencing project: providing services to taxonomists for standard genome sequencing and annotation.</title>
        <authorList>
            <consortium name="The Broad Institute Genomics Platform"/>
            <consortium name="The Broad Institute Genome Sequencing Center for Infectious Disease"/>
            <person name="Wu L."/>
            <person name="Ma J."/>
        </authorList>
    </citation>
    <scope>NUCLEOTIDE SEQUENCE [LARGE SCALE GENOMIC DNA]</scope>
    <source>
        <strain evidence="3">JCM 17804</strain>
    </source>
</reference>
<proteinExistence type="predicted"/>
<organism evidence="2 3">
    <name type="scientific">Variovorax defluvii</name>
    <dbReference type="NCBI Taxonomy" id="913761"/>
    <lineage>
        <taxon>Bacteria</taxon>
        <taxon>Pseudomonadati</taxon>
        <taxon>Pseudomonadota</taxon>
        <taxon>Betaproteobacteria</taxon>
        <taxon>Burkholderiales</taxon>
        <taxon>Comamonadaceae</taxon>
        <taxon>Variovorax</taxon>
    </lineage>
</organism>
<dbReference type="EMBL" id="BAABGJ010000056">
    <property type="protein sequence ID" value="GAA4347905.1"/>
    <property type="molecule type" value="Genomic_DNA"/>
</dbReference>
<evidence type="ECO:0000256" key="1">
    <source>
        <dbReference type="SAM" id="MobiDB-lite"/>
    </source>
</evidence>